<dbReference type="OrthoDB" id="5194526at2"/>
<protein>
    <recommendedName>
        <fullName evidence="3">DNA repair protein MmcB-related protein</fullName>
    </recommendedName>
</protein>
<dbReference type="STRING" id="935700.jaqu_16300"/>
<dbReference type="EMBL" id="JYFE01000028">
    <property type="protein sequence ID" value="KIT16663.1"/>
    <property type="molecule type" value="Genomic_DNA"/>
</dbReference>
<organism evidence="1 2">
    <name type="scientific">Jannaschia aquimarina</name>
    <dbReference type="NCBI Taxonomy" id="935700"/>
    <lineage>
        <taxon>Bacteria</taxon>
        <taxon>Pseudomonadati</taxon>
        <taxon>Pseudomonadota</taxon>
        <taxon>Alphaproteobacteria</taxon>
        <taxon>Rhodobacterales</taxon>
        <taxon>Roseobacteraceae</taxon>
        <taxon>Jannaschia</taxon>
    </lineage>
</organism>
<dbReference type="AlphaFoldDB" id="A0A0D1D9U3"/>
<dbReference type="SUPFAM" id="SSF52980">
    <property type="entry name" value="Restriction endonuclease-like"/>
    <property type="match status" value="1"/>
</dbReference>
<name>A0A0D1D9U3_9RHOB</name>
<evidence type="ECO:0000313" key="1">
    <source>
        <dbReference type="EMBL" id="KIT16663.1"/>
    </source>
</evidence>
<dbReference type="Proteomes" id="UP000032232">
    <property type="component" value="Unassembled WGS sequence"/>
</dbReference>
<proteinExistence type="predicted"/>
<evidence type="ECO:0000313" key="2">
    <source>
        <dbReference type="Proteomes" id="UP000032232"/>
    </source>
</evidence>
<gene>
    <name evidence="1" type="ORF">jaqu_16300</name>
</gene>
<keyword evidence="2" id="KW-1185">Reference proteome</keyword>
<reference evidence="1 2" key="1">
    <citation type="submission" date="2015-02" db="EMBL/GenBank/DDBJ databases">
        <title>Genome Sequence of Jannaschia aquimarina DSM28248, a member of the Roseobacter clade.</title>
        <authorList>
            <person name="Voget S."/>
            <person name="Daniel R."/>
        </authorList>
    </citation>
    <scope>NUCLEOTIDE SEQUENCE [LARGE SCALE GENOMIC DNA]</scope>
    <source>
        <strain evidence="1 2">GSW-M26</strain>
    </source>
</reference>
<dbReference type="PIRSF" id="PIRSF031796">
    <property type="entry name" value="UPC031796"/>
    <property type="match status" value="1"/>
</dbReference>
<comment type="caution">
    <text evidence="1">The sequence shown here is derived from an EMBL/GenBank/DDBJ whole genome shotgun (WGS) entry which is preliminary data.</text>
</comment>
<accession>A0A0D1D9U3</accession>
<dbReference type="RefSeq" id="WP_089268368.1">
    <property type="nucleotide sequence ID" value="NZ_FZPF01000003.1"/>
</dbReference>
<dbReference type="Pfam" id="PF06319">
    <property type="entry name" value="MmcB-like"/>
    <property type="match status" value="1"/>
</dbReference>
<evidence type="ECO:0008006" key="3">
    <source>
        <dbReference type="Google" id="ProtNLM"/>
    </source>
</evidence>
<dbReference type="InterPro" id="IPR011335">
    <property type="entry name" value="Restrct_endonuc-II-like"/>
</dbReference>
<dbReference type="PATRIC" id="fig|935700.4.peg.1688"/>
<sequence>MLDASDPAGSPPLQPGQVLARGVARHLRDHDFACLEEFVPERGLRMDLLAVGPKGELWCIECKSCRADFTSDGKWEGYLPFADRFFFAVDCDFPTEILPDAAGLIIGDGFGAEVVRMPEAMPVATARRRKLTHRFARVAAQRLHRMRDPMGMLL</sequence>
<dbReference type="InterPro" id="IPR009394">
    <property type="entry name" value="MmcB-like"/>
</dbReference>